<comment type="caution">
    <text evidence="1">The sequence shown here is derived from an EMBL/GenBank/DDBJ whole genome shotgun (WGS) entry which is preliminary data.</text>
</comment>
<dbReference type="Proteomes" id="UP001215598">
    <property type="component" value="Unassembled WGS sequence"/>
</dbReference>
<dbReference type="PANTHER" id="PTHR42057:SF2">
    <property type="entry name" value="F-BOX DOMAIN PROTEIN (AFU_ORTHOLOGUE AFUA_4G00200)-RELATED"/>
    <property type="match status" value="1"/>
</dbReference>
<name>A0AAD7JKG8_9AGAR</name>
<evidence type="ECO:0008006" key="3">
    <source>
        <dbReference type="Google" id="ProtNLM"/>
    </source>
</evidence>
<evidence type="ECO:0000313" key="2">
    <source>
        <dbReference type="Proteomes" id="UP001215598"/>
    </source>
</evidence>
<organism evidence="1 2">
    <name type="scientific">Mycena metata</name>
    <dbReference type="NCBI Taxonomy" id="1033252"/>
    <lineage>
        <taxon>Eukaryota</taxon>
        <taxon>Fungi</taxon>
        <taxon>Dikarya</taxon>
        <taxon>Basidiomycota</taxon>
        <taxon>Agaricomycotina</taxon>
        <taxon>Agaricomycetes</taxon>
        <taxon>Agaricomycetidae</taxon>
        <taxon>Agaricales</taxon>
        <taxon>Marasmiineae</taxon>
        <taxon>Mycenaceae</taxon>
        <taxon>Mycena</taxon>
    </lineage>
</organism>
<keyword evidence="2" id="KW-1185">Reference proteome</keyword>
<sequence>MLPLELFRVVIGHLENDPSIVNLRLVSKSINSVATPFAFRVVVVNDSLKSAAAVTFLQACDESITSHVREVVFEGDREHEEMQGEDERAALRNTFSGLAKFSMLESLRLNFHDTYEEELSNDEEVPENPSHFLLLQQDMFAGLAENPPSSLLSLTLSNVIAVPNDIYSEDDFQRIFRSLQKLEISVLSIDADEGAYLYDSTIAFWDGNIPNIVRSATALTSLAIHSDQPVGSQPAMSFADIFLPHLTSLTLRRFVFGPGDPVDFILLHKATLVRLELRESSIDCGIVDGGQDADYPCPWHAILARFETELTGLREFVFETESGPDDDTPWRDPRFKYTREDPGWGFLGWEQQIAGEDQDLPALESLLATVNSRRDEGL</sequence>
<proteinExistence type="predicted"/>
<dbReference type="PANTHER" id="PTHR42057">
    <property type="entry name" value="F-BOX DOMAIN PROTEIN (AFU_ORTHOLOGUE AFUA_4G00200)"/>
    <property type="match status" value="1"/>
</dbReference>
<dbReference type="EMBL" id="JARKIB010000023">
    <property type="protein sequence ID" value="KAJ7766752.1"/>
    <property type="molecule type" value="Genomic_DNA"/>
</dbReference>
<gene>
    <name evidence="1" type="ORF">B0H16DRAFT_372244</name>
</gene>
<reference evidence="1" key="1">
    <citation type="submission" date="2023-03" db="EMBL/GenBank/DDBJ databases">
        <title>Massive genome expansion in bonnet fungi (Mycena s.s.) driven by repeated elements and novel gene families across ecological guilds.</title>
        <authorList>
            <consortium name="Lawrence Berkeley National Laboratory"/>
            <person name="Harder C.B."/>
            <person name="Miyauchi S."/>
            <person name="Viragh M."/>
            <person name="Kuo A."/>
            <person name="Thoen E."/>
            <person name="Andreopoulos B."/>
            <person name="Lu D."/>
            <person name="Skrede I."/>
            <person name="Drula E."/>
            <person name="Henrissat B."/>
            <person name="Morin E."/>
            <person name="Kohler A."/>
            <person name="Barry K."/>
            <person name="LaButti K."/>
            <person name="Morin E."/>
            <person name="Salamov A."/>
            <person name="Lipzen A."/>
            <person name="Mereny Z."/>
            <person name="Hegedus B."/>
            <person name="Baldrian P."/>
            <person name="Stursova M."/>
            <person name="Weitz H."/>
            <person name="Taylor A."/>
            <person name="Grigoriev I.V."/>
            <person name="Nagy L.G."/>
            <person name="Martin F."/>
            <person name="Kauserud H."/>
        </authorList>
    </citation>
    <scope>NUCLEOTIDE SEQUENCE</scope>
    <source>
        <strain evidence="1">CBHHK182m</strain>
    </source>
</reference>
<accession>A0AAD7JKG8</accession>
<protein>
    <recommendedName>
        <fullName evidence="3">F-box domain-containing protein</fullName>
    </recommendedName>
</protein>
<evidence type="ECO:0000313" key="1">
    <source>
        <dbReference type="EMBL" id="KAJ7766752.1"/>
    </source>
</evidence>
<dbReference type="AlphaFoldDB" id="A0AAD7JKG8"/>